<dbReference type="PROSITE" id="PS51030">
    <property type="entry name" value="NUCLEAR_REC_DBD_2"/>
    <property type="match status" value="1"/>
</dbReference>
<dbReference type="GO" id="GO:0003700">
    <property type="term" value="F:DNA-binding transcription factor activity"/>
    <property type="evidence" value="ECO:0007669"/>
    <property type="project" value="InterPro"/>
</dbReference>
<dbReference type="InterPro" id="IPR000536">
    <property type="entry name" value="Nucl_hrmn_rcpt_lig-bd"/>
</dbReference>
<sequence>MCLVCGSPDAEPHFGGISCRACAAFFRRYFHSKKVFTRCTCKTRESNSHPCRNCRIVKCFAAGMKPDKVQATRDKHSKKSLENSPTGTLPSLLSARIVSRDSSSLTFATSNWREFEILRDKMNGGKIGYMNIFQLSSTVRQDIELTWKMVYNLFPATVNLEDTDKSALLRNFQLKLWQIEPILENIENAEKYAMMDAEEFENLIVHFYEGTFPKGQELSKTEILKIFQSIWIYYYTKMVLPIVYMDLERAELMAIIWLLFFDNGYTNISPDCMEMCRNIKKVILRELKNYQNEKDFDDMRFIETIETLQLIERGEKKFMEEMMICEMYNVRIHDDFKAILKESKL</sequence>
<dbReference type="PANTHER" id="PTHR46800">
    <property type="entry name" value="NUCLEAR HORMONE RECEPTOR FAMILY-RELATED-RELATED"/>
    <property type="match status" value="1"/>
</dbReference>
<comment type="similarity">
    <text evidence="9">Belongs to the nuclear hormone receptor family.</text>
</comment>
<dbReference type="GO" id="GO:0043565">
    <property type="term" value="F:sequence-specific DNA binding"/>
    <property type="evidence" value="ECO:0007669"/>
    <property type="project" value="InterPro"/>
</dbReference>
<evidence type="ECO:0000256" key="3">
    <source>
        <dbReference type="ARBA" id="ARBA00022833"/>
    </source>
</evidence>
<dbReference type="KEGG" id="crq:GCK72_019790"/>
<keyword evidence="4 9" id="KW-0805">Transcription regulation</keyword>
<dbReference type="PANTHER" id="PTHR46800:SF2">
    <property type="entry name" value="NUCLEAR HORMONE RECEPTOR FAMILY-RELATED"/>
    <property type="match status" value="1"/>
</dbReference>
<protein>
    <recommendedName>
        <fullName evidence="10">Nuclear receptor domain-containing protein</fullName>
    </recommendedName>
</protein>
<evidence type="ECO:0000256" key="8">
    <source>
        <dbReference type="ARBA" id="ARBA00023242"/>
    </source>
</evidence>
<dbReference type="Gene3D" id="3.30.50.10">
    <property type="entry name" value="Erythroid Transcription Factor GATA-1, subunit A"/>
    <property type="match status" value="1"/>
</dbReference>
<accession>A0A6A5GER9</accession>
<feature type="domain" description="Nuclear receptor" evidence="10">
    <location>
        <begin position="1"/>
        <end position="71"/>
    </location>
</feature>
<keyword evidence="5 9" id="KW-0238">DNA-binding</keyword>
<dbReference type="GO" id="GO:0005634">
    <property type="term" value="C:nucleus"/>
    <property type="evidence" value="ECO:0007669"/>
    <property type="project" value="UniProtKB-SubCell"/>
</dbReference>
<evidence type="ECO:0000256" key="1">
    <source>
        <dbReference type="ARBA" id="ARBA00022723"/>
    </source>
</evidence>
<keyword evidence="3 9" id="KW-0862">Zinc</keyword>
<evidence type="ECO:0000256" key="6">
    <source>
        <dbReference type="ARBA" id="ARBA00023163"/>
    </source>
</evidence>
<evidence type="ECO:0000256" key="4">
    <source>
        <dbReference type="ARBA" id="ARBA00023015"/>
    </source>
</evidence>
<dbReference type="SMART" id="SM00399">
    <property type="entry name" value="ZnF_C4"/>
    <property type="match status" value="1"/>
</dbReference>
<evidence type="ECO:0000313" key="11">
    <source>
        <dbReference type="EMBL" id="KAF1753234.1"/>
    </source>
</evidence>
<dbReference type="GO" id="GO:0008270">
    <property type="term" value="F:zinc ion binding"/>
    <property type="evidence" value="ECO:0007669"/>
    <property type="project" value="UniProtKB-KW"/>
</dbReference>
<dbReference type="RefSeq" id="XP_003116689.2">
    <property type="nucleotide sequence ID" value="XM_003116641.2"/>
</dbReference>
<evidence type="ECO:0000313" key="12">
    <source>
        <dbReference type="Proteomes" id="UP000483820"/>
    </source>
</evidence>
<dbReference type="SUPFAM" id="SSF48508">
    <property type="entry name" value="Nuclear receptor ligand-binding domain"/>
    <property type="match status" value="1"/>
</dbReference>
<dbReference type="InterPro" id="IPR001628">
    <property type="entry name" value="Znf_hrmn_rcpt"/>
</dbReference>
<dbReference type="Proteomes" id="UP000483820">
    <property type="component" value="Chromosome V"/>
</dbReference>
<evidence type="ECO:0000256" key="9">
    <source>
        <dbReference type="RuleBase" id="RU004334"/>
    </source>
</evidence>
<dbReference type="Pfam" id="PF00105">
    <property type="entry name" value="zf-C4"/>
    <property type="match status" value="1"/>
</dbReference>
<keyword evidence="1 9" id="KW-0479">Metal-binding</keyword>
<dbReference type="PRINTS" id="PR00047">
    <property type="entry name" value="STROIDFINGER"/>
</dbReference>
<organism evidence="11 12">
    <name type="scientific">Caenorhabditis remanei</name>
    <name type="common">Caenorhabditis vulgaris</name>
    <dbReference type="NCBI Taxonomy" id="31234"/>
    <lineage>
        <taxon>Eukaryota</taxon>
        <taxon>Metazoa</taxon>
        <taxon>Ecdysozoa</taxon>
        <taxon>Nematoda</taxon>
        <taxon>Chromadorea</taxon>
        <taxon>Rhabditida</taxon>
        <taxon>Rhabditina</taxon>
        <taxon>Rhabditomorpha</taxon>
        <taxon>Rhabditoidea</taxon>
        <taxon>Rhabditidae</taxon>
        <taxon>Peloderinae</taxon>
        <taxon>Caenorhabditis</taxon>
    </lineage>
</organism>
<dbReference type="EMBL" id="WUAV01000005">
    <property type="protein sequence ID" value="KAF1753234.1"/>
    <property type="molecule type" value="Genomic_DNA"/>
</dbReference>
<keyword evidence="7 9" id="KW-0675">Receptor</keyword>
<evidence type="ECO:0000256" key="2">
    <source>
        <dbReference type="ARBA" id="ARBA00022771"/>
    </source>
</evidence>
<name>A0A6A5GER9_CAERE</name>
<dbReference type="InterPro" id="IPR042936">
    <property type="entry name" value="Nhr-150"/>
</dbReference>
<dbReference type="Pfam" id="PF00104">
    <property type="entry name" value="Hormone_recep"/>
    <property type="match status" value="1"/>
</dbReference>
<dbReference type="PROSITE" id="PS00031">
    <property type="entry name" value="NUCLEAR_REC_DBD_1"/>
    <property type="match status" value="1"/>
</dbReference>
<dbReference type="SMART" id="SM00430">
    <property type="entry name" value="HOLI"/>
    <property type="match status" value="1"/>
</dbReference>
<dbReference type="InterPro" id="IPR035500">
    <property type="entry name" value="NHR-like_dom_sf"/>
</dbReference>
<comment type="caution">
    <text evidence="11">The sequence shown here is derived from an EMBL/GenBank/DDBJ whole genome shotgun (WGS) entry which is preliminary data.</text>
</comment>
<comment type="subcellular location">
    <subcellularLocation>
        <location evidence="9">Nucleus</location>
    </subcellularLocation>
</comment>
<dbReference type="AlphaFoldDB" id="A0A6A5GER9"/>
<evidence type="ECO:0000256" key="5">
    <source>
        <dbReference type="ARBA" id="ARBA00023125"/>
    </source>
</evidence>
<proteinExistence type="inferred from homology"/>
<dbReference type="GeneID" id="9820485"/>
<keyword evidence="2 9" id="KW-0863">Zinc-finger</keyword>
<dbReference type="InterPro" id="IPR013088">
    <property type="entry name" value="Znf_NHR/GATA"/>
</dbReference>
<keyword evidence="8 9" id="KW-0539">Nucleus</keyword>
<dbReference type="CTD" id="9820485"/>
<reference evidence="11 12" key="1">
    <citation type="submission" date="2019-12" db="EMBL/GenBank/DDBJ databases">
        <title>Chromosome-level assembly of the Caenorhabditis remanei genome.</title>
        <authorList>
            <person name="Teterina A.A."/>
            <person name="Willis J.H."/>
            <person name="Phillips P.C."/>
        </authorList>
    </citation>
    <scope>NUCLEOTIDE SEQUENCE [LARGE SCALE GENOMIC DNA]</scope>
    <source>
        <strain evidence="11 12">PX506</strain>
        <tissue evidence="11">Whole organism</tissue>
    </source>
</reference>
<evidence type="ECO:0000256" key="7">
    <source>
        <dbReference type="ARBA" id="ARBA00023170"/>
    </source>
</evidence>
<dbReference type="SUPFAM" id="SSF57716">
    <property type="entry name" value="Glucocorticoid receptor-like (DNA-binding domain)"/>
    <property type="match status" value="1"/>
</dbReference>
<keyword evidence="6 9" id="KW-0804">Transcription</keyword>
<evidence type="ECO:0000259" key="10">
    <source>
        <dbReference type="PROSITE" id="PS51030"/>
    </source>
</evidence>
<gene>
    <name evidence="11" type="ORF">GCK72_019790</name>
</gene>